<dbReference type="Proteomes" id="UP000824366">
    <property type="component" value="Chromosome"/>
</dbReference>
<evidence type="ECO:0000313" key="2">
    <source>
        <dbReference type="Proteomes" id="UP000824366"/>
    </source>
</evidence>
<reference evidence="1 2" key="1">
    <citation type="journal article" date="2021" name="Microbiol. Spectr.">
        <title>A Single Bacterium Capable of Oxidation and Reduction of Iron at Circumneutral pH.</title>
        <authorList>
            <person name="Kato S."/>
            <person name="Ohkuma M."/>
        </authorList>
    </citation>
    <scope>NUCLEOTIDE SEQUENCE [LARGE SCALE GENOMIC DNA]</scope>
    <source>
        <strain evidence="1 2">MIZ03</strain>
    </source>
</reference>
<organism evidence="1 2">
    <name type="scientific">Rhodoferax lithotrophicus</name>
    <dbReference type="NCBI Taxonomy" id="2798804"/>
    <lineage>
        <taxon>Bacteria</taxon>
        <taxon>Pseudomonadati</taxon>
        <taxon>Pseudomonadota</taxon>
        <taxon>Betaproteobacteria</taxon>
        <taxon>Burkholderiales</taxon>
        <taxon>Comamonadaceae</taxon>
        <taxon>Rhodoferax</taxon>
    </lineage>
</organism>
<evidence type="ECO:0000313" key="1">
    <source>
        <dbReference type="EMBL" id="BCO27028.1"/>
    </source>
</evidence>
<keyword evidence="2" id="KW-1185">Reference proteome</keyword>
<gene>
    <name evidence="1" type="ORF">MIZ03_1915</name>
</gene>
<proteinExistence type="predicted"/>
<sequence>MGVCHLFAPCKSWQVGGVGWGDIQAREGGENPGFNMLPCARITSIRFKGTFSVGSQFELRVNTPSECALDGARGGFYSASQAQARHLIGR</sequence>
<accession>A0ABN6D645</accession>
<name>A0ABN6D645_9BURK</name>
<dbReference type="EMBL" id="AP024238">
    <property type="protein sequence ID" value="BCO27028.1"/>
    <property type="molecule type" value="Genomic_DNA"/>
</dbReference>
<protein>
    <submittedName>
        <fullName evidence="1">Uncharacterized protein</fullName>
    </submittedName>
</protein>